<dbReference type="Proteomes" id="UP000034875">
    <property type="component" value="Unassembled WGS sequence"/>
</dbReference>
<organism evidence="1 2">
    <name type="scientific">candidate division CPR1 bacterium GW2011_GWA2_42_17</name>
    <dbReference type="NCBI Taxonomy" id="1618341"/>
    <lineage>
        <taxon>Bacteria</taxon>
        <taxon>candidate division CPR1</taxon>
    </lineage>
</organism>
<dbReference type="Pfam" id="PF04350">
    <property type="entry name" value="PilO"/>
    <property type="match status" value="1"/>
</dbReference>
<evidence type="ECO:0000313" key="1">
    <source>
        <dbReference type="EMBL" id="KKS44748.1"/>
    </source>
</evidence>
<dbReference type="GO" id="GO:0043107">
    <property type="term" value="P:type IV pilus-dependent motility"/>
    <property type="evidence" value="ECO:0007669"/>
    <property type="project" value="InterPro"/>
</dbReference>
<dbReference type="InterPro" id="IPR007445">
    <property type="entry name" value="PilO"/>
</dbReference>
<dbReference type="EMBL" id="LCCZ01000001">
    <property type="protein sequence ID" value="KKS44748.1"/>
    <property type="molecule type" value="Genomic_DNA"/>
</dbReference>
<comment type="caution">
    <text evidence="1">The sequence shown here is derived from an EMBL/GenBank/DDBJ whole genome shotgun (WGS) entry which is preliminary data.</text>
</comment>
<proteinExistence type="predicted"/>
<protein>
    <submittedName>
        <fullName evidence="1">Uncharacterized protein</fullName>
    </submittedName>
</protein>
<evidence type="ECO:0000313" key="2">
    <source>
        <dbReference type="Proteomes" id="UP000034875"/>
    </source>
</evidence>
<accession>A0A0G1C529</accession>
<dbReference type="GO" id="GO:0043683">
    <property type="term" value="P:type IV pilus assembly"/>
    <property type="evidence" value="ECO:0007669"/>
    <property type="project" value="InterPro"/>
</dbReference>
<name>A0A0G1C529_9BACT</name>
<sequence>MIHKFYSKLNDQEKKIFFATTLILSLALLDRLFFGPVFQKLKVIDEEISGQEISIKRDLRFLSYKEKIKAESKVFDKYFIKKVLDSDVVNREFLKKVEELASESTVNLVKSNPAEPKKQKDYMEYYVNLDCTGTLENMIKFMHLVNSTEDLLKVIKFNMSPQKGTSNEVNTSMTISKLIMYPFAVNNAAVTR</sequence>
<dbReference type="AlphaFoldDB" id="A0A0G1C529"/>
<reference evidence="1 2" key="1">
    <citation type="journal article" date="2015" name="Nature">
        <title>rRNA introns, odd ribosomes, and small enigmatic genomes across a large radiation of phyla.</title>
        <authorList>
            <person name="Brown C.T."/>
            <person name="Hug L.A."/>
            <person name="Thomas B.C."/>
            <person name="Sharon I."/>
            <person name="Castelle C.J."/>
            <person name="Singh A."/>
            <person name="Wilkins M.J."/>
            <person name="Williams K.H."/>
            <person name="Banfield J.F."/>
        </authorList>
    </citation>
    <scope>NUCLEOTIDE SEQUENCE [LARGE SCALE GENOMIC DNA]</scope>
</reference>
<dbReference type="Gene3D" id="3.30.70.60">
    <property type="match status" value="1"/>
</dbReference>
<gene>
    <name evidence="1" type="ORF">UV05_C0001G0008</name>
</gene>
<dbReference type="InterPro" id="IPR014717">
    <property type="entry name" value="Transl_elong_EF1B/ribsomal_bS6"/>
</dbReference>